<dbReference type="VEuPathDB" id="TrichDB:TVAG_431070"/>
<accession>A2EZE5</accession>
<reference evidence="1" key="1">
    <citation type="submission" date="2006-10" db="EMBL/GenBank/DDBJ databases">
        <authorList>
            <person name="Amadeo P."/>
            <person name="Zhao Q."/>
            <person name="Wortman J."/>
            <person name="Fraser-Liggett C."/>
            <person name="Carlton J."/>
        </authorList>
    </citation>
    <scope>NUCLEOTIDE SEQUENCE</scope>
    <source>
        <strain evidence="1">G3</strain>
    </source>
</reference>
<organism evidence="1 2">
    <name type="scientific">Trichomonas vaginalis (strain ATCC PRA-98 / G3)</name>
    <dbReference type="NCBI Taxonomy" id="412133"/>
    <lineage>
        <taxon>Eukaryota</taxon>
        <taxon>Metamonada</taxon>
        <taxon>Parabasalia</taxon>
        <taxon>Trichomonadida</taxon>
        <taxon>Trichomonadidae</taxon>
        <taxon>Trichomonas</taxon>
    </lineage>
</organism>
<dbReference type="InParanoid" id="A2EZE5"/>
<dbReference type="OrthoDB" id="5814741at2759"/>
<name>A2EZE5_TRIV3</name>
<dbReference type="KEGG" id="tva:4759797"/>
<sequence length="362" mass="41398">MIFFLFVSDFHYPANNCSFRSNGQQGIIKYYIDQKHVSNFSEYFNKGPPSSKWQILTGSFCPKKTGTYTIIGLVYANIRAQFNFSDVYAKDGRSGFNTYTKKYLDQYLYANRCYPLMIAGNVGAGHPPQVQATIDNYDDIIDTSNSVLIDCMTDDCLPGYYTDTCSQVSDSYCNENGIPEYGRDSDGLGCYCDSFTDNMFCEDTSKYYFDEGKRGISYISKYTDSFISNRTVLSNFDDIEMSESYTTVTLESVLYVPQNTYLQFLLQSKPFSSLYIDGELVSGSSLSDQYSCDETPDETYLESPKTYFTRGNHNIKIVMLPGCAIHDQTIDLKWKFYRLHRNADPDSFDYESIPERYLGIPQ</sequence>
<evidence type="ECO:0000313" key="2">
    <source>
        <dbReference type="Proteomes" id="UP000001542"/>
    </source>
</evidence>
<evidence type="ECO:0008006" key="3">
    <source>
        <dbReference type="Google" id="ProtNLM"/>
    </source>
</evidence>
<dbReference type="RefSeq" id="XP_001330807.1">
    <property type="nucleotide sequence ID" value="XM_001330771.1"/>
</dbReference>
<protein>
    <recommendedName>
        <fullName evidence="3">PA14 domain-containing protein</fullName>
    </recommendedName>
</protein>
<gene>
    <name evidence="1" type="ORF">TVAG_431070</name>
</gene>
<reference evidence="1" key="2">
    <citation type="journal article" date="2007" name="Science">
        <title>Draft genome sequence of the sexually transmitted pathogen Trichomonas vaginalis.</title>
        <authorList>
            <person name="Carlton J.M."/>
            <person name="Hirt R.P."/>
            <person name="Silva J.C."/>
            <person name="Delcher A.L."/>
            <person name="Schatz M."/>
            <person name="Zhao Q."/>
            <person name="Wortman J.R."/>
            <person name="Bidwell S.L."/>
            <person name="Alsmark U.C.M."/>
            <person name="Besteiro S."/>
            <person name="Sicheritz-Ponten T."/>
            <person name="Noel C.J."/>
            <person name="Dacks J.B."/>
            <person name="Foster P.G."/>
            <person name="Simillion C."/>
            <person name="Van de Peer Y."/>
            <person name="Miranda-Saavedra D."/>
            <person name="Barton G.J."/>
            <person name="Westrop G.D."/>
            <person name="Mueller S."/>
            <person name="Dessi D."/>
            <person name="Fiori P.L."/>
            <person name="Ren Q."/>
            <person name="Paulsen I."/>
            <person name="Zhang H."/>
            <person name="Bastida-Corcuera F.D."/>
            <person name="Simoes-Barbosa A."/>
            <person name="Brown M.T."/>
            <person name="Hayes R.D."/>
            <person name="Mukherjee M."/>
            <person name="Okumura C.Y."/>
            <person name="Schneider R."/>
            <person name="Smith A.J."/>
            <person name="Vanacova S."/>
            <person name="Villalvazo M."/>
            <person name="Haas B.J."/>
            <person name="Pertea M."/>
            <person name="Feldblyum T.V."/>
            <person name="Utterback T.R."/>
            <person name="Shu C.L."/>
            <person name="Osoegawa K."/>
            <person name="de Jong P.J."/>
            <person name="Hrdy I."/>
            <person name="Horvathova L."/>
            <person name="Zubacova Z."/>
            <person name="Dolezal P."/>
            <person name="Malik S.B."/>
            <person name="Logsdon J.M. Jr."/>
            <person name="Henze K."/>
            <person name="Gupta A."/>
            <person name="Wang C.C."/>
            <person name="Dunne R.L."/>
            <person name="Upcroft J.A."/>
            <person name="Upcroft P."/>
            <person name="White O."/>
            <person name="Salzberg S.L."/>
            <person name="Tang P."/>
            <person name="Chiu C.-H."/>
            <person name="Lee Y.-S."/>
            <person name="Embley T.M."/>
            <person name="Coombs G.H."/>
            <person name="Mottram J.C."/>
            <person name="Tachezy J."/>
            <person name="Fraser-Liggett C.M."/>
            <person name="Johnson P.J."/>
        </authorList>
    </citation>
    <scope>NUCLEOTIDE SEQUENCE [LARGE SCALE GENOMIC DNA]</scope>
    <source>
        <strain evidence="1">G3</strain>
    </source>
</reference>
<evidence type="ECO:0000313" key="1">
    <source>
        <dbReference type="EMBL" id="EAY01966.1"/>
    </source>
</evidence>
<keyword evidence="2" id="KW-1185">Reference proteome</keyword>
<dbReference type="EMBL" id="DS113551">
    <property type="protein sequence ID" value="EAY01966.1"/>
    <property type="molecule type" value="Genomic_DNA"/>
</dbReference>
<proteinExistence type="predicted"/>
<dbReference type="VEuPathDB" id="TrichDB:TVAGG3_0587870"/>
<dbReference type="Proteomes" id="UP000001542">
    <property type="component" value="Unassembled WGS sequence"/>
</dbReference>
<dbReference type="AlphaFoldDB" id="A2EZE5"/>